<dbReference type="InterPro" id="IPR011174">
    <property type="entry name" value="ERM"/>
</dbReference>
<dbReference type="PIRSF" id="PIRSF002305">
    <property type="entry name" value="ERM"/>
    <property type="match status" value="1"/>
</dbReference>
<dbReference type="SMART" id="SM00295">
    <property type="entry name" value="B41"/>
    <property type="match status" value="1"/>
</dbReference>
<dbReference type="Pfam" id="PF09379">
    <property type="entry name" value="FERM_N"/>
    <property type="match status" value="1"/>
</dbReference>
<dbReference type="EnsemblMetazoa" id="SMAR003734-RA">
    <property type="protein sequence ID" value="SMAR003734-PA"/>
    <property type="gene ID" value="SMAR003734"/>
</dbReference>
<feature type="coiled-coil region" evidence="9">
    <location>
        <begin position="540"/>
        <end position="567"/>
    </location>
</feature>
<dbReference type="PRINTS" id="PR00661">
    <property type="entry name" value="ERMFAMILY"/>
</dbReference>
<evidence type="ECO:0000256" key="2">
    <source>
        <dbReference type="ARBA" id="ARBA00004202"/>
    </source>
</evidence>
<organism evidence="11 12">
    <name type="scientific">Strigamia maritima</name>
    <name type="common">European centipede</name>
    <name type="synonym">Geophilus maritimus</name>
    <dbReference type="NCBI Taxonomy" id="126957"/>
    <lineage>
        <taxon>Eukaryota</taxon>
        <taxon>Metazoa</taxon>
        <taxon>Ecdysozoa</taxon>
        <taxon>Arthropoda</taxon>
        <taxon>Myriapoda</taxon>
        <taxon>Chilopoda</taxon>
        <taxon>Pleurostigmophora</taxon>
        <taxon>Geophilomorpha</taxon>
        <taxon>Linotaeniidae</taxon>
        <taxon>Strigamia</taxon>
    </lineage>
</organism>
<dbReference type="GO" id="GO:0048731">
    <property type="term" value="P:system development"/>
    <property type="evidence" value="ECO:0007669"/>
    <property type="project" value="UniProtKB-ARBA"/>
</dbReference>
<evidence type="ECO:0000256" key="4">
    <source>
        <dbReference type="ARBA" id="ARBA00022025"/>
    </source>
</evidence>
<dbReference type="Gene3D" id="2.30.29.30">
    <property type="entry name" value="Pleckstrin-homology domain (PH domain)/Phosphotyrosine-binding domain (PTB)"/>
    <property type="match status" value="1"/>
</dbReference>
<dbReference type="SUPFAM" id="SSF54236">
    <property type="entry name" value="Ubiquitin-like"/>
    <property type="match status" value="1"/>
</dbReference>
<proteinExistence type="predicted"/>
<sequence length="609" mass="71575">MTLKKKKKNKKSLAVRVTTMDAELEFRIEWKATGQDLFDLVCRTTGLRETWYFGLQYPDAKGMYAWLKFDQKVLKQNIGDKLAAHFVLLAKFFPEDVAEELIQEVTQHFFFLQVKQSILNMDIYCPPEASVLLASYAVQAKYGDYDDATYKPTMLINEDLLPQRVIDQYQMTPEMWEERIKIWYADNKGMSRDEAEMEYLKIAQDLDMYGVNYFPISNKKESELWLGVTALGLNVYEKDNKLTPKISFPWNEIRNISFDDRKFVIKPIDKTAPNFMFYSKKLHMNKVILDLCIGNHDLFMRRRKPDTMEVQQMKAQAKEEKLRRQIERGKLAREKQLRKEVEREKAELEMRLMQCQDEARMTNEALKRSEETSELLAEKAQIAEEEAMLLTQKAAEAEAEIARMQVTVIKVSEEEKKQMEFKIREAEFLASQMIEQSERRNRELEVLKSDLMKAKMAETQVREKLLETVCQPNRTSILPSTYHPTTFDYQLTPDVVMSDLHAHTNAWTQHKTLTSDLAMNFEFVCDNDVEKLSREIEKERVEYLEKSKHLQLQLKNLKSEIEVLKVEEKQTLFDKIHDDNIGHGDNKYSTLRKIKAASTRARVAFFEEL</sequence>
<protein>
    <recommendedName>
        <fullName evidence="4">Moesin/ezrin/radixin homolog 1</fullName>
    </recommendedName>
</protein>
<dbReference type="Gene3D" id="1.20.80.10">
    <property type="match status" value="1"/>
</dbReference>
<dbReference type="SUPFAM" id="SSF50729">
    <property type="entry name" value="PH domain-like"/>
    <property type="match status" value="1"/>
</dbReference>
<keyword evidence="5" id="KW-1003">Cell membrane</keyword>
<dbReference type="GO" id="GO:0005912">
    <property type="term" value="C:adherens junction"/>
    <property type="evidence" value="ECO:0007669"/>
    <property type="project" value="UniProtKB-SubCell"/>
</dbReference>
<feature type="coiled-coil region" evidence="9">
    <location>
        <begin position="308"/>
        <end position="454"/>
    </location>
</feature>
<dbReference type="OMA" id="IKRWWIN"/>
<accession>T1IRN5</accession>
<evidence type="ECO:0000313" key="11">
    <source>
        <dbReference type="EnsemblMetazoa" id="SMAR003734-PA"/>
    </source>
</evidence>
<dbReference type="Pfam" id="PF20492">
    <property type="entry name" value="ERM_helical"/>
    <property type="match status" value="1"/>
</dbReference>
<dbReference type="CDD" id="cd13194">
    <property type="entry name" value="FERM_C_ERM"/>
    <property type="match status" value="1"/>
</dbReference>
<dbReference type="Proteomes" id="UP000014500">
    <property type="component" value="Unassembled WGS sequence"/>
</dbReference>
<evidence type="ECO:0000313" key="12">
    <source>
        <dbReference type="Proteomes" id="UP000014500"/>
    </source>
</evidence>
<dbReference type="SUPFAM" id="SSF47031">
    <property type="entry name" value="Second domain of FERM"/>
    <property type="match status" value="1"/>
</dbReference>
<dbReference type="InterPro" id="IPR029071">
    <property type="entry name" value="Ubiquitin-like_domsf"/>
</dbReference>
<comment type="subcellular location">
    <subcellularLocation>
        <location evidence="3">Cell junction</location>
        <location evidence="3">Adherens junction</location>
    </subcellularLocation>
    <subcellularLocation>
        <location evidence="2">Cell membrane</location>
        <topology evidence="2">Peripheral membrane protein</topology>
    </subcellularLocation>
    <subcellularLocation>
        <location evidence="1">Cell projection</location>
        <location evidence="1">Microvillus</location>
    </subcellularLocation>
    <subcellularLocation>
        <location evidence="8">Cell projection</location>
        <location evidence="8">Rhabdomere</location>
    </subcellularLocation>
</comment>
<evidence type="ECO:0000259" key="10">
    <source>
        <dbReference type="PROSITE" id="PS50057"/>
    </source>
</evidence>
<dbReference type="InterPro" id="IPR008954">
    <property type="entry name" value="Moesin_tail_sf"/>
</dbReference>
<dbReference type="GO" id="GO:0005886">
    <property type="term" value="C:plasma membrane"/>
    <property type="evidence" value="ECO:0007669"/>
    <property type="project" value="UniProtKB-SubCell"/>
</dbReference>
<keyword evidence="7" id="KW-0472">Membrane</keyword>
<dbReference type="GO" id="GO:0005902">
    <property type="term" value="C:microvillus"/>
    <property type="evidence" value="ECO:0007669"/>
    <property type="project" value="UniProtKB-SubCell"/>
</dbReference>
<dbReference type="InterPro" id="IPR041789">
    <property type="entry name" value="ERM_FERM_C"/>
</dbReference>
<evidence type="ECO:0000256" key="5">
    <source>
        <dbReference type="ARBA" id="ARBA00022475"/>
    </source>
</evidence>
<dbReference type="InterPro" id="IPR035963">
    <property type="entry name" value="FERM_2"/>
</dbReference>
<dbReference type="InterPro" id="IPR000299">
    <property type="entry name" value="FERM_domain"/>
</dbReference>
<dbReference type="InterPro" id="IPR019749">
    <property type="entry name" value="Band_41_domain"/>
</dbReference>
<dbReference type="PROSITE" id="PS50057">
    <property type="entry name" value="FERM_3"/>
    <property type="match status" value="1"/>
</dbReference>
<reference evidence="12" key="1">
    <citation type="submission" date="2011-05" db="EMBL/GenBank/DDBJ databases">
        <authorList>
            <person name="Richards S.R."/>
            <person name="Qu J."/>
            <person name="Jiang H."/>
            <person name="Jhangiani S.N."/>
            <person name="Agravi P."/>
            <person name="Goodspeed R."/>
            <person name="Gross S."/>
            <person name="Mandapat C."/>
            <person name="Jackson L."/>
            <person name="Mathew T."/>
            <person name="Pu L."/>
            <person name="Thornton R."/>
            <person name="Saada N."/>
            <person name="Wilczek-Boney K.B."/>
            <person name="Lee S."/>
            <person name="Kovar C."/>
            <person name="Wu Y."/>
            <person name="Scherer S.E."/>
            <person name="Worley K.C."/>
            <person name="Muzny D.M."/>
            <person name="Gibbs R."/>
        </authorList>
    </citation>
    <scope>NUCLEOTIDE SEQUENCE</scope>
    <source>
        <strain evidence="12">Brora</strain>
    </source>
</reference>
<dbReference type="eggNOG" id="KOG3529">
    <property type="taxonomic scope" value="Eukaryota"/>
</dbReference>
<dbReference type="Gene3D" id="1.20.5.450">
    <property type="match status" value="1"/>
</dbReference>
<dbReference type="SUPFAM" id="SSF48678">
    <property type="entry name" value="Moesin tail domain"/>
    <property type="match status" value="1"/>
</dbReference>
<dbReference type="GO" id="GO:0009887">
    <property type="term" value="P:animal organ morphogenesis"/>
    <property type="evidence" value="ECO:0007669"/>
    <property type="project" value="UniProtKB-ARBA"/>
</dbReference>
<feature type="domain" description="FERM" evidence="10">
    <location>
        <begin position="13"/>
        <end position="303"/>
    </location>
</feature>
<evidence type="ECO:0000256" key="8">
    <source>
        <dbReference type="ARBA" id="ARBA00043944"/>
    </source>
</evidence>
<keyword evidence="12" id="KW-1185">Reference proteome</keyword>
<name>T1IRN5_STRMM</name>
<dbReference type="InterPro" id="IPR011259">
    <property type="entry name" value="ERM_C_dom"/>
</dbReference>
<dbReference type="FunFam" id="2.30.29.30:FF:000003">
    <property type="entry name" value="Radixin isoform 1"/>
    <property type="match status" value="1"/>
</dbReference>
<dbReference type="STRING" id="126957.T1IRN5"/>
<dbReference type="HOGENOM" id="CLU_003623_6_1_1"/>
<dbReference type="InterPro" id="IPR014352">
    <property type="entry name" value="FERM/acyl-CoA-bd_prot_sf"/>
</dbReference>
<dbReference type="PROSITE" id="PS00660">
    <property type="entry name" value="FERM_1"/>
    <property type="match status" value="1"/>
</dbReference>
<dbReference type="PRINTS" id="PR00935">
    <property type="entry name" value="BAND41"/>
</dbReference>
<evidence type="ECO:0000256" key="1">
    <source>
        <dbReference type="ARBA" id="ARBA00004105"/>
    </source>
</evidence>
<evidence type="ECO:0000256" key="3">
    <source>
        <dbReference type="ARBA" id="ARBA00004536"/>
    </source>
</evidence>
<dbReference type="InterPro" id="IPR018980">
    <property type="entry name" value="FERM_PH-like_C"/>
</dbReference>
<dbReference type="GO" id="GO:0003779">
    <property type="term" value="F:actin binding"/>
    <property type="evidence" value="ECO:0007669"/>
    <property type="project" value="InterPro"/>
</dbReference>
<dbReference type="InterPro" id="IPR011993">
    <property type="entry name" value="PH-like_dom_sf"/>
</dbReference>
<keyword evidence="9" id="KW-0175">Coiled coil</keyword>
<dbReference type="InterPro" id="IPR019747">
    <property type="entry name" value="FERM_CS"/>
</dbReference>
<dbReference type="FunFam" id="3.10.20.90:FF:000013">
    <property type="entry name" value="radixin isoform X1"/>
    <property type="match status" value="1"/>
</dbReference>
<dbReference type="PROSITE" id="PS00661">
    <property type="entry name" value="FERM_2"/>
    <property type="match status" value="1"/>
</dbReference>
<dbReference type="InterPro" id="IPR046810">
    <property type="entry name" value="ERM_helical"/>
</dbReference>
<dbReference type="Pfam" id="PF09380">
    <property type="entry name" value="FERM_C"/>
    <property type="match status" value="1"/>
</dbReference>
<dbReference type="Pfam" id="PF00769">
    <property type="entry name" value="ERM_C"/>
    <property type="match status" value="1"/>
</dbReference>
<dbReference type="SMART" id="SM01196">
    <property type="entry name" value="FERM_C"/>
    <property type="match status" value="1"/>
</dbReference>
<dbReference type="InterPro" id="IPR000798">
    <property type="entry name" value="Ez/rad/moesin-like"/>
</dbReference>
<dbReference type="Gene3D" id="3.10.20.90">
    <property type="entry name" value="Phosphatidylinositol 3-kinase Catalytic Subunit, Chain A, domain 1"/>
    <property type="match status" value="1"/>
</dbReference>
<evidence type="ECO:0000256" key="6">
    <source>
        <dbReference type="ARBA" id="ARBA00022949"/>
    </source>
</evidence>
<dbReference type="InterPro" id="IPR018979">
    <property type="entry name" value="FERM_N"/>
</dbReference>
<dbReference type="PhylomeDB" id="T1IRN5"/>
<dbReference type="Gene3D" id="6.10.360.10">
    <property type="match status" value="1"/>
</dbReference>
<dbReference type="AlphaFoldDB" id="T1IRN5"/>
<evidence type="ECO:0000256" key="7">
    <source>
        <dbReference type="ARBA" id="ARBA00023136"/>
    </source>
</evidence>
<dbReference type="PANTHER" id="PTHR23281">
    <property type="entry name" value="MERLIN/MOESIN/EZRIN/RADIXIN"/>
    <property type="match status" value="1"/>
</dbReference>
<dbReference type="Pfam" id="PF00373">
    <property type="entry name" value="FERM_M"/>
    <property type="match status" value="1"/>
</dbReference>
<reference evidence="11" key="2">
    <citation type="submission" date="2015-02" db="UniProtKB">
        <authorList>
            <consortium name="EnsemblMetazoa"/>
        </authorList>
    </citation>
    <scope>IDENTIFICATION</scope>
</reference>
<evidence type="ECO:0000256" key="9">
    <source>
        <dbReference type="SAM" id="Coils"/>
    </source>
</evidence>
<keyword evidence="6" id="KW-0965">Cell junction</keyword>
<dbReference type="InterPro" id="IPR019748">
    <property type="entry name" value="FERM_central"/>
</dbReference>
<dbReference type="EMBL" id="JH431373">
    <property type="status" value="NOT_ANNOTATED_CDS"/>
    <property type="molecule type" value="Genomic_DNA"/>
</dbReference>
<dbReference type="FunFam" id="1.20.80.10:FF:000002">
    <property type="entry name" value="radixin isoform X1"/>
    <property type="match status" value="1"/>
</dbReference>
<dbReference type="CDD" id="cd14473">
    <property type="entry name" value="FERM_B-lobe"/>
    <property type="match status" value="1"/>
</dbReference>